<keyword evidence="3" id="KW-1185">Reference proteome</keyword>
<accession>A0ABT5WLN7</accession>
<evidence type="ECO:0000313" key="2">
    <source>
        <dbReference type="EMBL" id="MDE8650942.1"/>
    </source>
</evidence>
<feature type="compositionally biased region" description="Basic and acidic residues" evidence="1">
    <location>
        <begin position="148"/>
        <end position="173"/>
    </location>
</feature>
<gene>
    <name evidence="2" type="ORF">PYV00_04310</name>
</gene>
<feature type="region of interest" description="Disordered" evidence="1">
    <location>
        <begin position="144"/>
        <end position="173"/>
    </location>
</feature>
<name>A0ABT5WLN7_9SPHN</name>
<comment type="caution">
    <text evidence="2">The sequence shown here is derived from an EMBL/GenBank/DDBJ whole genome shotgun (WGS) entry which is preliminary data.</text>
</comment>
<feature type="region of interest" description="Disordered" evidence="1">
    <location>
        <begin position="44"/>
        <end position="71"/>
    </location>
</feature>
<dbReference type="Proteomes" id="UP001216253">
    <property type="component" value="Unassembled WGS sequence"/>
</dbReference>
<protein>
    <submittedName>
        <fullName evidence="2">Uncharacterized protein</fullName>
    </submittedName>
</protein>
<evidence type="ECO:0000313" key="3">
    <source>
        <dbReference type="Proteomes" id="UP001216253"/>
    </source>
</evidence>
<proteinExistence type="predicted"/>
<evidence type="ECO:0000256" key="1">
    <source>
        <dbReference type="SAM" id="MobiDB-lite"/>
    </source>
</evidence>
<reference evidence="2 3" key="1">
    <citation type="submission" date="2023-03" db="EMBL/GenBank/DDBJ databases">
        <title>NovoSphingobium album sp. nov. isolated from polycyclic aromatic hydrocarbons- and heavy-metal polluted soil.</title>
        <authorList>
            <person name="Liu Z."/>
            <person name="Wang K."/>
        </authorList>
    </citation>
    <scope>NUCLEOTIDE SEQUENCE [LARGE SCALE GENOMIC DNA]</scope>
    <source>
        <strain evidence="2 3">H3SJ31-1</strain>
    </source>
</reference>
<dbReference type="EMBL" id="JARESE010000011">
    <property type="protein sequence ID" value="MDE8650942.1"/>
    <property type="molecule type" value="Genomic_DNA"/>
</dbReference>
<organism evidence="2 3">
    <name type="scientific">Novosphingobium album</name>
    <name type="common">ex Liu et al. 2023</name>
    <dbReference type="NCBI Taxonomy" id="3031130"/>
    <lineage>
        <taxon>Bacteria</taxon>
        <taxon>Pseudomonadati</taxon>
        <taxon>Pseudomonadota</taxon>
        <taxon>Alphaproteobacteria</taxon>
        <taxon>Sphingomonadales</taxon>
        <taxon>Sphingomonadaceae</taxon>
        <taxon>Novosphingobium</taxon>
    </lineage>
</organism>
<sequence length="173" mass="19847">MQGMWVLQVGTKVKPRCGDVNGGSNRDARAAIVDHKLVDYARAATPSHDRSNQQPSHDDEEAGERRAPNQFNPRQFIGRFYKIRQQDRGYACDGEGNLCAKNASREILQRQKRIAAIIAGDYQEYWKKQRANGQRFPQRRHAKMYKGGQRESCDNREEIAGHHGDIKLKTKLR</sequence>